<evidence type="ECO:0000313" key="3">
    <source>
        <dbReference type="Proteomes" id="UP001341840"/>
    </source>
</evidence>
<proteinExistence type="predicted"/>
<feature type="region of interest" description="Disordered" evidence="1">
    <location>
        <begin position="1"/>
        <end position="81"/>
    </location>
</feature>
<keyword evidence="3" id="KW-1185">Reference proteome</keyword>
<gene>
    <name evidence="2" type="ORF">PIB30_092444</name>
</gene>
<feature type="compositionally biased region" description="Basic and acidic residues" evidence="1">
    <location>
        <begin position="26"/>
        <end position="50"/>
    </location>
</feature>
<dbReference type="EMBL" id="JASCZI010183149">
    <property type="protein sequence ID" value="MED6189100.1"/>
    <property type="molecule type" value="Genomic_DNA"/>
</dbReference>
<evidence type="ECO:0000313" key="2">
    <source>
        <dbReference type="EMBL" id="MED6189100.1"/>
    </source>
</evidence>
<protein>
    <submittedName>
        <fullName evidence="2">Uncharacterized protein</fullName>
    </submittedName>
</protein>
<comment type="caution">
    <text evidence="2">The sequence shown here is derived from an EMBL/GenBank/DDBJ whole genome shotgun (WGS) entry which is preliminary data.</text>
</comment>
<name>A0ABU6WVX5_9FABA</name>
<accession>A0ABU6WVX5</accession>
<dbReference type="Proteomes" id="UP001341840">
    <property type="component" value="Unassembled WGS sequence"/>
</dbReference>
<organism evidence="2 3">
    <name type="scientific">Stylosanthes scabra</name>
    <dbReference type="NCBI Taxonomy" id="79078"/>
    <lineage>
        <taxon>Eukaryota</taxon>
        <taxon>Viridiplantae</taxon>
        <taxon>Streptophyta</taxon>
        <taxon>Embryophyta</taxon>
        <taxon>Tracheophyta</taxon>
        <taxon>Spermatophyta</taxon>
        <taxon>Magnoliopsida</taxon>
        <taxon>eudicotyledons</taxon>
        <taxon>Gunneridae</taxon>
        <taxon>Pentapetalae</taxon>
        <taxon>rosids</taxon>
        <taxon>fabids</taxon>
        <taxon>Fabales</taxon>
        <taxon>Fabaceae</taxon>
        <taxon>Papilionoideae</taxon>
        <taxon>50 kb inversion clade</taxon>
        <taxon>dalbergioids sensu lato</taxon>
        <taxon>Dalbergieae</taxon>
        <taxon>Pterocarpus clade</taxon>
        <taxon>Stylosanthes</taxon>
    </lineage>
</organism>
<reference evidence="2 3" key="1">
    <citation type="journal article" date="2023" name="Plants (Basel)">
        <title>Bridging the Gap: Combining Genomics and Transcriptomics Approaches to Understand Stylosanthes scabra, an Orphan Legume from the Brazilian Caatinga.</title>
        <authorList>
            <person name="Ferreira-Neto J.R.C."/>
            <person name="da Silva M.D."/>
            <person name="Binneck E."/>
            <person name="de Melo N.F."/>
            <person name="da Silva R.H."/>
            <person name="de Melo A.L.T.M."/>
            <person name="Pandolfi V."/>
            <person name="Bustamante F.O."/>
            <person name="Brasileiro-Vidal A.C."/>
            <person name="Benko-Iseppon A.M."/>
        </authorList>
    </citation>
    <scope>NUCLEOTIDE SEQUENCE [LARGE SCALE GENOMIC DNA]</scope>
    <source>
        <tissue evidence="2">Leaves</tissue>
    </source>
</reference>
<evidence type="ECO:0000256" key="1">
    <source>
        <dbReference type="SAM" id="MobiDB-lite"/>
    </source>
</evidence>
<feature type="compositionally biased region" description="Basic residues" evidence="1">
    <location>
        <begin position="13"/>
        <end position="22"/>
    </location>
</feature>
<sequence length="95" mass="10497">MEDPPPTSEASIRRSKRTRAPTRKQAAREAEAENRERDGEASDHAERESSPDEFDEARPKSKRPRASEGTSSVARKAADLSLIGKLEHSLISSLL</sequence>